<sequence>MAAADMARGFWASEKLGYRWLPPQLAEFDRQAALKLSDMAGPDVALLLAGYKAHGHAPSVEWLQRFAEMPAASLAQLSCDEALQLAVQLADGAVGLPASRITWLPDWAGSLSAQQLQGMTGQQVFSVLRLLDDASTGSTGQQVPGSTGSTRPKDDVLALLCWAVLPHVTTASADDVYCLARALGSWRYVPPNGDVLLAATATRLAEKLPVLSQQQAVDVLCAFANLGCSIGEPLLSKLTDKVSQAAAAQSSSMDAAATAELLGAVLLALPNPKPRLVTGLMQQMSGKLPLLAPQRLLQLGQAMATAGVGLPNATTPAAAAAAVILPAELAQQYAAAAAQAARKADLMQLAAQCAVLQQLGLMADASIAEQVVQALQPLLSAAVSGTVSSSSRSQSAAAVDVAAVARYITDSGFRPTAEVMSGIEQLLLLVLREATDAHGSNSSSTDEEFDSEAASQQQQQQLGVATLAQLLLVLNRWGRRPGGSFSTAVFDWSRYQLASADVASLGPLLLGVTSVCGRPPAVWVLDWSAVALEQLDQASADDLTAVAAGIAELGSTSDLCSSSWLQQYSEAVRSSLTKLTEQQLESIAYALYRLRFAPSREWVAVVVADLQRRLPATDTPAARALAYIQQLKCG</sequence>
<reference evidence="1 2" key="1">
    <citation type="submission" date="2016-10" db="EMBL/GenBank/DDBJ databases">
        <authorList>
            <person name="Cai Z."/>
        </authorList>
    </citation>
    <scope>NUCLEOTIDE SEQUENCE [LARGE SCALE GENOMIC DNA]</scope>
</reference>
<dbReference type="AlphaFoldDB" id="A0A383WMF2"/>
<proteinExistence type="predicted"/>
<protein>
    <submittedName>
        <fullName evidence="1">Uncharacterized protein</fullName>
    </submittedName>
</protein>
<keyword evidence="2" id="KW-1185">Reference proteome</keyword>
<name>A0A383WMF2_TETOB</name>
<evidence type="ECO:0000313" key="2">
    <source>
        <dbReference type="Proteomes" id="UP000256970"/>
    </source>
</evidence>
<evidence type="ECO:0000313" key="1">
    <source>
        <dbReference type="EMBL" id="SZX77916.1"/>
    </source>
</evidence>
<accession>A0A383WMF2</accession>
<organism evidence="1 2">
    <name type="scientific">Tetradesmus obliquus</name>
    <name type="common">Green alga</name>
    <name type="synonym">Acutodesmus obliquus</name>
    <dbReference type="NCBI Taxonomy" id="3088"/>
    <lineage>
        <taxon>Eukaryota</taxon>
        <taxon>Viridiplantae</taxon>
        <taxon>Chlorophyta</taxon>
        <taxon>core chlorophytes</taxon>
        <taxon>Chlorophyceae</taxon>
        <taxon>CS clade</taxon>
        <taxon>Sphaeropleales</taxon>
        <taxon>Scenedesmaceae</taxon>
        <taxon>Tetradesmus</taxon>
    </lineage>
</organism>
<gene>
    <name evidence="1" type="ORF">BQ4739_LOCUS18250</name>
</gene>
<dbReference type="EMBL" id="FNXT01001297">
    <property type="protein sequence ID" value="SZX77916.1"/>
    <property type="molecule type" value="Genomic_DNA"/>
</dbReference>
<dbReference type="Proteomes" id="UP000256970">
    <property type="component" value="Unassembled WGS sequence"/>
</dbReference>